<feature type="region of interest" description="Disordered" evidence="1">
    <location>
        <begin position="1"/>
        <end position="26"/>
    </location>
</feature>
<evidence type="ECO:0000313" key="2">
    <source>
        <dbReference type="EMBL" id="KOO33631.1"/>
    </source>
</evidence>
<sequence>MSAGLRAYAEREASQRDETNEVTGAGSEVAAPLANKRVLISRLLARPDLNGLIGEAGEFNAASGRYTVVVNGESVALKAANLQIKRRDEADFAPATKVRIKGLTAKPKLNGCGGTVLSWNEEKERYAVQMDGSLKEMLLRAANLERDKREAWTPAMHDPVNQAHIQRELERYAQEQMKNASPFAQMGLDEKTVEYIRNQPAREDRFEG</sequence>
<dbReference type="OrthoDB" id="437026at2759"/>
<name>A0A0M0K434_9EUKA</name>
<proteinExistence type="predicted"/>
<reference evidence="3" key="1">
    <citation type="journal article" date="2015" name="PLoS Genet.">
        <title>Genome Sequence and Transcriptome Analyses of Chrysochromulina tobin: Metabolic Tools for Enhanced Algal Fitness in the Prominent Order Prymnesiales (Haptophyceae).</title>
        <authorList>
            <person name="Hovde B.T."/>
            <person name="Deodato C.R."/>
            <person name="Hunsperger H.M."/>
            <person name="Ryken S.A."/>
            <person name="Yost W."/>
            <person name="Jha R.K."/>
            <person name="Patterson J."/>
            <person name="Monnat R.J. Jr."/>
            <person name="Barlow S.B."/>
            <person name="Starkenburg S.R."/>
            <person name="Cattolico R.A."/>
        </authorList>
    </citation>
    <scope>NUCLEOTIDE SEQUENCE</scope>
    <source>
        <strain evidence="3">CCMP291</strain>
    </source>
</reference>
<gene>
    <name evidence="2" type="ORF">Ctob_010687</name>
</gene>
<organism evidence="2 3">
    <name type="scientific">Chrysochromulina tobinii</name>
    <dbReference type="NCBI Taxonomy" id="1460289"/>
    <lineage>
        <taxon>Eukaryota</taxon>
        <taxon>Haptista</taxon>
        <taxon>Haptophyta</taxon>
        <taxon>Prymnesiophyceae</taxon>
        <taxon>Prymnesiales</taxon>
        <taxon>Chrysochromulinaceae</taxon>
        <taxon>Chrysochromulina</taxon>
    </lineage>
</organism>
<feature type="compositionally biased region" description="Basic and acidic residues" evidence="1">
    <location>
        <begin position="8"/>
        <end position="19"/>
    </location>
</feature>
<comment type="caution">
    <text evidence="2">The sequence shown here is derived from an EMBL/GenBank/DDBJ whole genome shotgun (WGS) entry which is preliminary data.</text>
</comment>
<keyword evidence="3" id="KW-1185">Reference proteome</keyword>
<evidence type="ECO:0000256" key="1">
    <source>
        <dbReference type="SAM" id="MobiDB-lite"/>
    </source>
</evidence>
<protein>
    <submittedName>
        <fullName evidence="2">Uncharacterized protein</fullName>
    </submittedName>
</protein>
<evidence type="ECO:0000313" key="3">
    <source>
        <dbReference type="Proteomes" id="UP000037460"/>
    </source>
</evidence>
<dbReference type="EMBL" id="JWZX01001469">
    <property type="protein sequence ID" value="KOO33631.1"/>
    <property type="molecule type" value="Genomic_DNA"/>
</dbReference>
<accession>A0A0M0K434</accession>
<dbReference type="AlphaFoldDB" id="A0A0M0K434"/>
<dbReference type="Proteomes" id="UP000037460">
    <property type="component" value="Unassembled WGS sequence"/>
</dbReference>